<dbReference type="InterPro" id="IPR036378">
    <property type="entry name" value="FAS1_dom_sf"/>
</dbReference>
<dbReference type="Proteomes" id="UP000260665">
    <property type="component" value="Unassembled WGS sequence"/>
</dbReference>
<dbReference type="PANTHER" id="PTHR10900">
    <property type="entry name" value="PERIOSTIN-RELATED"/>
    <property type="match status" value="1"/>
</dbReference>
<dbReference type="Gene3D" id="2.30.180.10">
    <property type="entry name" value="FAS1 domain"/>
    <property type="match status" value="1"/>
</dbReference>
<dbReference type="FunFam" id="2.30.180.10:FF:000032">
    <property type="entry name" value="Fasciclin domain-containing protein, putative"/>
    <property type="match status" value="1"/>
</dbReference>
<dbReference type="InterPro" id="IPR000782">
    <property type="entry name" value="FAS1_domain"/>
</dbReference>
<accession>A0A3E1RC77</accession>
<gene>
    <name evidence="3" type="ORF">DIC66_10770</name>
</gene>
<sequence>MQIPALNPSRRTLLSCATIGFAALMTACASVPAPVSVADTIAKTPTLSTLSGLLGSSGLNETLKGTGPFTVFAPSNDAFKAVPAKTMEDLGKHPERLKEVLTYHVVAGKTLAADVKNSKVKSLNGADLELSRAGDFVTVESAAVTTSDAIATNGVVHIIDTVLIPPSKK</sequence>
<evidence type="ECO:0000256" key="1">
    <source>
        <dbReference type="SAM" id="SignalP"/>
    </source>
</evidence>
<dbReference type="AlphaFoldDB" id="A0A3E1RC77"/>
<name>A0A3E1RC77_9BURK</name>
<dbReference type="PROSITE" id="PS51318">
    <property type="entry name" value="TAT"/>
    <property type="match status" value="1"/>
</dbReference>
<dbReference type="InterPro" id="IPR050904">
    <property type="entry name" value="Adhesion/Biosynth-related"/>
</dbReference>
<evidence type="ECO:0000259" key="2">
    <source>
        <dbReference type="PROSITE" id="PS50213"/>
    </source>
</evidence>
<dbReference type="SMART" id="SM00554">
    <property type="entry name" value="FAS1"/>
    <property type="match status" value="1"/>
</dbReference>
<dbReference type="GO" id="GO:0005615">
    <property type="term" value="C:extracellular space"/>
    <property type="evidence" value="ECO:0007669"/>
    <property type="project" value="TreeGrafter"/>
</dbReference>
<dbReference type="SUPFAM" id="SSF82153">
    <property type="entry name" value="FAS1 domain"/>
    <property type="match status" value="1"/>
</dbReference>
<organism evidence="3 4">
    <name type="scientific">Rhodoferax lacus</name>
    <dbReference type="NCBI Taxonomy" id="2184758"/>
    <lineage>
        <taxon>Bacteria</taxon>
        <taxon>Pseudomonadati</taxon>
        <taxon>Pseudomonadota</taxon>
        <taxon>Betaproteobacteria</taxon>
        <taxon>Burkholderiales</taxon>
        <taxon>Comamonadaceae</taxon>
        <taxon>Rhodoferax</taxon>
    </lineage>
</organism>
<dbReference type="Pfam" id="PF02469">
    <property type="entry name" value="Fasciclin"/>
    <property type="match status" value="1"/>
</dbReference>
<keyword evidence="4" id="KW-1185">Reference proteome</keyword>
<keyword evidence="1" id="KW-0732">Signal</keyword>
<dbReference type="RefSeq" id="WP_117176978.1">
    <property type="nucleotide sequence ID" value="NZ_QFZK01000005.1"/>
</dbReference>
<protein>
    <submittedName>
        <fullName evidence="3">Fasciclin</fullName>
    </submittedName>
</protein>
<dbReference type="InterPro" id="IPR006311">
    <property type="entry name" value="TAT_signal"/>
</dbReference>
<dbReference type="PANTHER" id="PTHR10900:SF77">
    <property type="entry name" value="FI19380P1"/>
    <property type="match status" value="1"/>
</dbReference>
<proteinExistence type="predicted"/>
<feature type="domain" description="FAS1" evidence="2">
    <location>
        <begin position="34"/>
        <end position="163"/>
    </location>
</feature>
<comment type="caution">
    <text evidence="3">The sequence shown here is derived from an EMBL/GenBank/DDBJ whole genome shotgun (WGS) entry which is preliminary data.</text>
</comment>
<dbReference type="PROSITE" id="PS50213">
    <property type="entry name" value="FAS1"/>
    <property type="match status" value="1"/>
</dbReference>
<evidence type="ECO:0000313" key="3">
    <source>
        <dbReference type="EMBL" id="RFO96967.1"/>
    </source>
</evidence>
<evidence type="ECO:0000313" key="4">
    <source>
        <dbReference type="Proteomes" id="UP000260665"/>
    </source>
</evidence>
<reference evidence="3 4" key="1">
    <citation type="submission" date="2018-05" db="EMBL/GenBank/DDBJ databases">
        <title>Rhodoferax soyangensis sp.nov., isolated from an oligotrophic freshwater lake.</title>
        <authorList>
            <person name="Park M."/>
        </authorList>
    </citation>
    <scope>NUCLEOTIDE SEQUENCE [LARGE SCALE GENOMIC DNA]</scope>
    <source>
        <strain evidence="3 4">IMCC26218</strain>
    </source>
</reference>
<dbReference type="EMBL" id="QFZK01000005">
    <property type="protein sequence ID" value="RFO96967.1"/>
    <property type="molecule type" value="Genomic_DNA"/>
</dbReference>
<feature type="chain" id="PRO_5017593261" evidence="1">
    <location>
        <begin position="30"/>
        <end position="169"/>
    </location>
</feature>
<feature type="signal peptide" evidence="1">
    <location>
        <begin position="1"/>
        <end position="29"/>
    </location>
</feature>
<dbReference type="OrthoDB" id="9800666at2"/>